<accession>A0A8H3G489</accession>
<dbReference type="EMBL" id="CAJPDT010000067">
    <property type="protein sequence ID" value="CAF9932781.1"/>
    <property type="molecule type" value="Genomic_DNA"/>
</dbReference>
<evidence type="ECO:0000313" key="2">
    <source>
        <dbReference type="Proteomes" id="UP000664534"/>
    </source>
</evidence>
<evidence type="ECO:0000313" key="1">
    <source>
        <dbReference type="EMBL" id="CAF9932781.1"/>
    </source>
</evidence>
<dbReference type="AlphaFoldDB" id="A0A8H3G489"/>
<protein>
    <submittedName>
        <fullName evidence="1">Uncharacterized protein</fullName>
    </submittedName>
</protein>
<gene>
    <name evidence="1" type="ORF">IMSHALPRED_008981</name>
</gene>
<reference evidence="1" key="1">
    <citation type="submission" date="2021-03" db="EMBL/GenBank/DDBJ databases">
        <authorList>
            <person name="Tagirdzhanova G."/>
        </authorList>
    </citation>
    <scope>NUCLEOTIDE SEQUENCE</scope>
</reference>
<comment type="caution">
    <text evidence="1">The sequence shown here is derived from an EMBL/GenBank/DDBJ whole genome shotgun (WGS) entry which is preliminary data.</text>
</comment>
<organism evidence="1 2">
    <name type="scientific">Imshaugia aleurites</name>
    <dbReference type="NCBI Taxonomy" id="172621"/>
    <lineage>
        <taxon>Eukaryota</taxon>
        <taxon>Fungi</taxon>
        <taxon>Dikarya</taxon>
        <taxon>Ascomycota</taxon>
        <taxon>Pezizomycotina</taxon>
        <taxon>Lecanoromycetes</taxon>
        <taxon>OSLEUM clade</taxon>
        <taxon>Lecanoromycetidae</taxon>
        <taxon>Lecanorales</taxon>
        <taxon>Lecanorineae</taxon>
        <taxon>Parmeliaceae</taxon>
        <taxon>Imshaugia</taxon>
    </lineage>
</organism>
<name>A0A8H3G489_9LECA</name>
<dbReference type="Proteomes" id="UP000664534">
    <property type="component" value="Unassembled WGS sequence"/>
</dbReference>
<keyword evidence="2" id="KW-1185">Reference proteome</keyword>
<sequence>MSPDRDAVDERPTAPPFAQKLDRAFEDVRDLGNGWWLFLGDSDWMLKAHVSYEGVSFADRDVSTVRDLLLPTDLAISALEFRISLQVFLQQFHSLPHRWGWNYEPLTENIIDSSAQWQEHYLLKSTLMPTHTHNEATVVAASLRCLAISHEIAQISGNWSTSYFQEEDERYVRLADVKRNPRGENSGIRPSVDVWRLEDDAELPESIPQNREKLPHMLRGTIQMAQRLLCRGRPQDWPSLFYVMCILLLVHGDLDAYFWTESTDRAARETKKAIRKLCRLFHHTTGNMQPLSSDFDIKRYAVLVDDNELAVEHYGRMHQMWMDNREGEEDEEDADDLWENLDGFAHGMILL</sequence>
<dbReference type="OrthoDB" id="5425815at2759"/>
<proteinExistence type="predicted"/>